<evidence type="ECO:0000256" key="1">
    <source>
        <dbReference type="ARBA" id="ARBA00023117"/>
    </source>
</evidence>
<evidence type="ECO:0000313" key="6">
    <source>
        <dbReference type="Proteomes" id="UP000008311"/>
    </source>
</evidence>
<feature type="region of interest" description="Disordered" evidence="3">
    <location>
        <begin position="40"/>
        <end position="104"/>
    </location>
</feature>
<feature type="compositionally biased region" description="Basic residues" evidence="3">
    <location>
        <begin position="68"/>
        <end position="77"/>
    </location>
</feature>
<accession>B9T0P4</accession>
<dbReference type="Gene3D" id="1.20.920.10">
    <property type="entry name" value="Bromodomain-like"/>
    <property type="match status" value="1"/>
</dbReference>
<dbReference type="InterPro" id="IPR018359">
    <property type="entry name" value="Bromodomain_CS"/>
</dbReference>
<protein>
    <submittedName>
        <fullName evidence="5">Bromodomain-containing protein</fullName>
        <ecNumber evidence="5">2.3.1.48</ecNumber>
    </submittedName>
</protein>
<keyword evidence="6" id="KW-1185">Reference proteome</keyword>
<name>B9T0P4_RICCO</name>
<evidence type="ECO:0000256" key="3">
    <source>
        <dbReference type="SAM" id="MobiDB-lite"/>
    </source>
</evidence>
<dbReference type="InterPro" id="IPR051831">
    <property type="entry name" value="Bromodomain_contain_prot"/>
</dbReference>
<dbReference type="SMART" id="SM00297">
    <property type="entry name" value="BROMO"/>
    <property type="match status" value="1"/>
</dbReference>
<dbReference type="InterPro" id="IPR001487">
    <property type="entry name" value="Bromodomain"/>
</dbReference>
<dbReference type="PANTHER" id="PTHR22881">
    <property type="entry name" value="BROMODOMAIN CONTAINING PROTEIN"/>
    <property type="match status" value="1"/>
</dbReference>
<evidence type="ECO:0000256" key="2">
    <source>
        <dbReference type="PROSITE-ProRule" id="PRU00035"/>
    </source>
</evidence>
<keyword evidence="5" id="KW-0012">Acyltransferase</keyword>
<proteinExistence type="predicted"/>
<reference evidence="6" key="1">
    <citation type="journal article" date="2010" name="Nat. Biotechnol.">
        <title>Draft genome sequence of the oilseed species Ricinus communis.</title>
        <authorList>
            <person name="Chan A.P."/>
            <person name="Crabtree J."/>
            <person name="Zhao Q."/>
            <person name="Lorenzi H."/>
            <person name="Orvis J."/>
            <person name="Puiu D."/>
            <person name="Melake-Berhan A."/>
            <person name="Jones K.M."/>
            <person name="Redman J."/>
            <person name="Chen G."/>
            <person name="Cahoon E.B."/>
            <person name="Gedil M."/>
            <person name="Stanke M."/>
            <person name="Haas B.J."/>
            <person name="Wortman J.R."/>
            <person name="Fraser-Liggett C.M."/>
            <person name="Ravel J."/>
            <person name="Rabinowicz P.D."/>
        </authorList>
    </citation>
    <scope>NUCLEOTIDE SEQUENCE [LARGE SCALE GENOMIC DNA]</scope>
    <source>
        <strain evidence="6">cv. Hale</strain>
    </source>
</reference>
<dbReference type="STRING" id="3988.B9T0P4"/>
<dbReference type="CDD" id="cd04369">
    <property type="entry name" value="Bromodomain"/>
    <property type="match status" value="1"/>
</dbReference>
<dbReference type="InParanoid" id="B9T0P4"/>
<feature type="domain" description="Bromo" evidence="4">
    <location>
        <begin position="143"/>
        <end position="213"/>
    </location>
</feature>
<dbReference type="InterPro" id="IPR036427">
    <property type="entry name" value="Bromodomain-like_sf"/>
</dbReference>
<feature type="region of interest" description="Disordered" evidence="3">
    <location>
        <begin position="307"/>
        <end position="341"/>
    </location>
</feature>
<dbReference type="Pfam" id="PF00439">
    <property type="entry name" value="Bromodomain"/>
    <property type="match status" value="1"/>
</dbReference>
<organism evidence="5 6">
    <name type="scientific">Ricinus communis</name>
    <name type="common">Castor bean</name>
    <dbReference type="NCBI Taxonomy" id="3988"/>
    <lineage>
        <taxon>Eukaryota</taxon>
        <taxon>Viridiplantae</taxon>
        <taxon>Streptophyta</taxon>
        <taxon>Embryophyta</taxon>
        <taxon>Tracheophyta</taxon>
        <taxon>Spermatophyta</taxon>
        <taxon>Magnoliopsida</taxon>
        <taxon>eudicotyledons</taxon>
        <taxon>Gunneridae</taxon>
        <taxon>Pentapetalae</taxon>
        <taxon>rosids</taxon>
        <taxon>fabids</taxon>
        <taxon>Malpighiales</taxon>
        <taxon>Euphorbiaceae</taxon>
        <taxon>Acalyphoideae</taxon>
        <taxon>Acalypheae</taxon>
        <taxon>Ricinus</taxon>
    </lineage>
</organism>
<keyword evidence="1 2" id="KW-0103">Bromodomain</keyword>
<sequence length="707" mass="79005">MRNIWREGHRRSPRISALDANIKKAQPSRFITVAQSRCSNNTNTTLHGKDHLKKRPCLSTGAGPASRTRGKKKRKLRPLQDVAAFVNAQEDPKSSDEQDGRQVSPEDLQITTATCISDQPPAGQRVSWIPKKRILELILDVLQRRDTHEIFAEPVNQEVVEDYYEIIKEPMDFGTMRAKLHEGMYNSLEQFEHDVFLISRNAMHFNSSSTIYFRQARAIDELAKKVFHVLKTDPENFEFEFSGTRRRTSRRPKCEAKSSACSSSSKLITNSNTGMLNVSRTTVLSSASSITNLRTAMRLIPRCSGSGLTTQSELRDEEVPFGGGDGRGSSSSEADRRSTYRSSSLSVLNGSSIVSTIYSNSKLLMHMDQQDNSYRQSLMLFVKDLGPTAQMIAKRKLNGWSPEAANYLNSGSNWPTVPNRKNHGTFSFSQWMPTTLETKSQNLINGYKIDMLDADKGEKAFSGDRMGIRGSSMEVVSHGYDRSVFGAIRQEAWSSSDTKAGDVSRSDNFQQNQNSMIQIGSPSSITNGRNLKFSAAGLNNEKKSAQLKVDKSKRDDKLQLLDSASKESQPNVLEHRLSNNYSFSSPSWTLETTANGKSGCDQTIGSINNLTSPYVRGHDQAVATRGQGASQETGWTLKSSQTLTLVPQFMFDLPFLKTRLDEMNYFGQDRFLQQTSGGQGPFLSETYHENHPYSCLDTQLNNYALQL</sequence>
<dbReference type="Proteomes" id="UP000008311">
    <property type="component" value="Unassembled WGS sequence"/>
</dbReference>
<evidence type="ECO:0000313" key="5">
    <source>
        <dbReference type="EMBL" id="EEF30570.1"/>
    </source>
</evidence>
<dbReference type="eggNOG" id="KOG0955">
    <property type="taxonomic scope" value="Eukaryota"/>
</dbReference>
<dbReference type="PROSITE" id="PS50014">
    <property type="entry name" value="BROMODOMAIN_2"/>
    <property type="match status" value="1"/>
</dbReference>
<dbReference type="PROSITE" id="PS00633">
    <property type="entry name" value="BROMODOMAIN_1"/>
    <property type="match status" value="1"/>
</dbReference>
<dbReference type="AlphaFoldDB" id="B9T0P4"/>
<dbReference type="EC" id="2.3.1.48" evidence="5"/>
<feature type="compositionally biased region" description="Basic and acidic residues" evidence="3">
    <location>
        <begin position="90"/>
        <end position="100"/>
    </location>
</feature>
<keyword evidence="5" id="KW-0808">Transferase</keyword>
<dbReference type="EMBL" id="EQ974309">
    <property type="protein sequence ID" value="EEF30570.1"/>
    <property type="molecule type" value="Genomic_DNA"/>
</dbReference>
<dbReference type="PANTHER" id="PTHR22881:SF44">
    <property type="entry name" value="BROMO DOMAIN-CONTAINING PROTEIN"/>
    <property type="match status" value="1"/>
</dbReference>
<dbReference type="GO" id="GO:0061733">
    <property type="term" value="F:protein-lysine-acetyltransferase activity"/>
    <property type="evidence" value="ECO:0007669"/>
    <property type="project" value="UniProtKB-EC"/>
</dbReference>
<dbReference type="SUPFAM" id="SSF47370">
    <property type="entry name" value="Bromodomain"/>
    <property type="match status" value="1"/>
</dbReference>
<gene>
    <name evidence="5" type="ORF">RCOM_0126450</name>
</gene>
<evidence type="ECO:0000259" key="4">
    <source>
        <dbReference type="PROSITE" id="PS50014"/>
    </source>
</evidence>
<dbReference type="PRINTS" id="PR00503">
    <property type="entry name" value="BROMODOMAIN"/>
</dbReference>